<dbReference type="Pfam" id="PF23302">
    <property type="entry name" value="HTH_DNAJC9"/>
    <property type="match status" value="1"/>
</dbReference>
<reference evidence="6" key="3">
    <citation type="submission" date="2015-06" db="UniProtKB">
        <authorList>
            <consortium name="EnsemblMetazoa"/>
        </authorList>
    </citation>
    <scope>IDENTIFICATION</scope>
</reference>
<gene>
    <name evidence="5" type="ORF">CAPTEDRAFT_226031</name>
</gene>
<evidence type="ECO:0000259" key="4">
    <source>
        <dbReference type="PROSITE" id="PS50076"/>
    </source>
</evidence>
<reference evidence="7" key="1">
    <citation type="submission" date="2012-12" db="EMBL/GenBank/DDBJ databases">
        <authorList>
            <person name="Hellsten U."/>
            <person name="Grimwood J."/>
            <person name="Chapman J.A."/>
            <person name="Shapiro H."/>
            <person name="Aerts A."/>
            <person name="Otillar R.P."/>
            <person name="Terry A.Y."/>
            <person name="Boore J.L."/>
            <person name="Simakov O."/>
            <person name="Marletaz F."/>
            <person name="Cho S.-J."/>
            <person name="Edsinger-Gonzales E."/>
            <person name="Havlak P."/>
            <person name="Kuo D.-H."/>
            <person name="Larsson T."/>
            <person name="Lv J."/>
            <person name="Arendt D."/>
            <person name="Savage R."/>
            <person name="Osoegawa K."/>
            <person name="de Jong P."/>
            <person name="Lindberg D.R."/>
            <person name="Seaver E.C."/>
            <person name="Weisblat D.A."/>
            <person name="Putnam N.H."/>
            <person name="Grigoriev I.V."/>
            <person name="Rokhsar D.S."/>
        </authorList>
    </citation>
    <scope>NUCLEOTIDE SEQUENCE</scope>
    <source>
        <strain evidence="7">I ESC-2004</strain>
    </source>
</reference>
<feature type="domain" description="J" evidence="4">
    <location>
        <begin position="16"/>
        <end position="83"/>
    </location>
</feature>
<evidence type="ECO:0000313" key="6">
    <source>
        <dbReference type="EnsemblMetazoa" id="CapteP226031"/>
    </source>
</evidence>
<name>R7TVF9_CAPTE</name>
<dbReference type="CDD" id="cd06257">
    <property type="entry name" value="DnaJ"/>
    <property type="match status" value="1"/>
</dbReference>
<dbReference type="InterPro" id="IPR018253">
    <property type="entry name" value="DnaJ_domain_CS"/>
</dbReference>
<dbReference type="AlphaFoldDB" id="R7TVF9"/>
<dbReference type="InterPro" id="IPR052594">
    <property type="entry name" value="J_domain-containing_protein"/>
</dbReference>
<evidence type="ECO:0000256" key="1">
    <source>
        <dbReference type="ARBA" id="ARBA00022553"/>
    </source>
</evidence>
<dbReference type="STRING" id="283909.R7TVF9"/>
<dbReference type="FunFam" id="1.10.287.110:FF:000035">
    <property type="entry name" value="DnaJ homolog subfamily C member 9"/>
    <property type="match status" value="1"/>
</dbReference>
<dbReference type="PRINTS" id="PR00625">
    <property type="entry name" value="JDOMAIN"/>
</dbReference>
<keyword evidence="2" id="KW-0175">Coiled coil</keyword>
<evidence type="ECO:0000256" key="3">
    <source>
        <dbReference type="SAM" id="MobiDB-lite"/>
    </source>
</evidence>
<dbReference type="PROSITE" id="PS50076">
    <property type="entry name" value="DNAJ_2"/>
    <property type="match status" value="1"/>
</dbReference>
<accession>R7TVF9</accession>
<dbReference type="GO" id="GO:0031072">
    <property type="term" value="F:heat shock protein binding"/>
    <property type="evidence" value="ECO:0007669"/>
    <property type="project" value="TreeGrafter"/>
</dbReference>
<dbReference type="InterPro" id="IPR036869">
    <property type="entry name" value="J_dom_sf"/>
</dbReference>
<dbReference type="HOGENOM" id="CLU_055868_1_0_1"/>
<dbReference type="SMART" id="SM00271">
    <property type="entry name" value="DnaJ"/>
    <property type="match status" value="1"/>
</dbReference>
<dbReference type="EMBL" id="AMQN01010849">
    <property type="status" value="NOT_ANNOTATED_CDS"/>
    <property type="molecule type" value="Genomic_DNA"/>
</dbReference>
<dbReference type="OMA" id="WLDLWSK"/>
<feature type="region of interest" description="Disordered" evidence="3">
    <location>
        <begin position="182"/>
        <end position="212"/>
    </location>
</feature>
<protein>
    <recommendedName>
        <fullName evidence="4">J domain-containing protein</fullName>
    </recommendedName>
</protein>
<keyword evidence="7" id="KW-1185">Reference proteome</keyword>
<evidence type="ECO:0000256" key="2">
    <source>
        <dbReference type="SAM" id="Coils"/>
    </source>
</evidence>
<dbReference type="EMBL" id="KB308526">
    <property type="protein sequence ID" value="ELT97572.1"/>
    <property type="molecule type" value="Genomic_DNA"/>
</dbReference>
<dbReference type="SUPFAM" id="SSF46565">
    <property type="entry name" value="Chaperone J-domain"/>
    <property type="match status" value="1"/>
</dbReference>
<dbReference type="OrthoDB" id="110024at2759"/>
<reference evidence="5 7" key="2">
    <citation type="journal article" date="2013" name="Nature">
        <title>Insights into bilaterian evolution from three spiralian genomes.</title>
        <authorList>
            <person name="Simakov O."/>
            <person name="Marletaz F."/>
            <person name="Cho S.J."/>
            <person name="Edsinger-Gonzales E."/>
            <person name="Havlak P."/>
            <person name="Hellsten U."/>
            <person name="Kuo D.H."/>
            <person name="Larsson T."/>
            <person name="Lv J."/>
            <person name="Arendt D."/>
            <person name="Savage R."/>
            <person name="Osoegawa K."/>
            <person name="de Jong P."/>
            <person name="Grimwood J."/>
            <person name="Chapman J.A."/>
            <person name="Shapiro H."/>
            <person name="Aerts A."/>
            <person name="Otillar R.P."/>
            <person name="Terry A.Y."/>
            <person name="Boore J.L."/>
            <person name="Grigoriev I.V."/>
            <person name="Lindberg D.R."/>
            <person name="Seaver E.C."/>
            <person name="Weisblat D.A."/>
            <person name="Putnam N.H."/>
            <person name="Rokhsar D.S."/>
        </authorList>
    </citation>
    <scope>NUCLEOTIDE SEQUENCE</scope>
    <source>
        <strain evidence="5 7">I ESC-2004</strain>
    </source>
</reference>
<dbReference type="GO" id="GO:0005737">
    <property type="term" value="C:cytoplasm"/>
    <property type="evidence" value="ECO:0007669"/>
    <property type="project" value="TreeGrafter"/>
</dbReference>
<feature type="coiled-coil region" evidence="2">
    <location>
        <begin position="113"/>
        <end position="140"/>
    </location>
</feature>
<dbReference type="Proteomes" id="UP000014760">
    <property type="component" value="Unassembled WGS sequence"/>
</dbReference>
<dbReference type="Gene3D" id="1.10.287.110">
    <property type="entry name" value="DnaJ domain"/>
    <property type="match status" value="1"/>
</dbReference>
<dbReference type="InterPro" id="IPR001623">
    <property type="entry name" value="DnaJ_domain"/>
</dbReference>
<dbReference type="PROSITE" id="PS00636">
    <property type="entry name" value="DNAJ_1"/>
    <property type="match status" value="1"/>
</dbReference>
<proteinExistence type="predicted"/>
<dbReference type="Pfam" id="PF00226">
    <property type="entry name" value="DnaJ"/>
    <property type="match status" value="1"/>
</dbReference>
<dbReference type="PANTHER" id="PTHR44144">
    <property type="entry name" value="DNAJ HOMOLOG SUBFAMILY C MEMBER 9"/>
    <property type="match status" value="1"/>
</dbReference>
<evidence type="ECO:0000313" key="7">
    <source>
        <dbReference type="Proteomes" id="UP000014760"/>
    </source>
</evidence>
<dbReference type="GO" id="GO:0005634">
    <property type="term" value="C:nucleus"/>
    <property type="evidence" value="ECO:0007669"/>
    <property type="project" value="TreeGrafter"/>
</dbReference>
<dbReference type="EnsemblMetazoa" id="CapteT226031">
    <property type="protein sequence ID" value="CapteP226031"/>
    <property type="gene ID" value="CapteG226031"/>
</dbReference>
<dbReference type="FunCoup" id="R7TVF9">
    <property type="interactions" value="2290"/>
</dbReference>
<dbReference type="PANTHER" id="PTHR44144:SF1">
    <property type="entry name" value="DNAJ HOMOLOG SUBFAMILY C MEMBER 9"/>
    <property type="match status" value="1"/>
</dbReference>
<keyword evidence="1" id="KW-0597">Phosphoprotein</keyword>
<sequence length="252" mass="29523">MPGLLEECRYLFDNDDIYSILSVDKSASDKQIQKGYHKLSLQVHPDRVSGEEKENATKKFQALGKIYAVLSDRDKRALYDESGEIDNDSKVDENKDWYEYWRLLFAKISVDDIKQFELKYKGTDEELKDLKEAYLEHEGDMEGILGSVLCCTHEDEPRFRKIIHQWIRSKDVPSFPAFAKESKSQVKKRKRKSEKEAEEAEKARKELGMDGENSLQALILQRNKSRAQQADNFFEHLEQKYSKEKKKTKKTK</sequence>
<organism evidence="5">
    <name type="scientific">Capitella teleta</name>
    <name type="common">Polychaete worm</name>
    <dbReference type="NCBI Taxonomy" id="283909"/>
    <lineage>
        <taxon>Eukaryota</taxon>
        <taxon>Metazoa</taxon>
        <taxon>Spiralia</taxon>
        <taxon>Lophotrochozoa</taxon>
        <taxon>Annelida</taxon>
        <taxon>Polychaeta</taxon>
        <taxon>Sedentaria</taxon>
        <taxon>Scolecida</taxon>
        <taxon>Capitellidae</taxon>
        <taxon>Capitella</taxon>
    </lineage>
</organism>
<evidence type="ECO:0000313" key="5">
    <source>
        <dbReference type="EMBL" id="ELT97572.1"/>
    </source>
</evidence>
<dbReference type="InterPro" id="IPR056453">
    <property type="entry name" value="HTH_DNAJC9"/>
</dbReference>